<dbReference type="Proteomes" id="UP001501803">
    <property type="component" value="Unassembled WGS sequence"/>
</dbReference>
<accession>A0ABP7L225</accession>
<sequence length="91" mass="9658">MFGAGNFDDAGTERGPVAFEHAQLMGVAQSGGAVEHGVDRIGFGFFVPELRVKLAEKRELAGGCRGEVAGAGDHAAIEQEHRAHFRLVIRA</sequence>
<comment type="caution">
    <text evidence="1">The sequence shown here is derived from an EMBL/GenBank/DDBJ whole genome shotgun (WGS) entry which is preliminary data.</text>
</comment>
<evidence type="ECO:0000313" key="1">
    <source>
        <dbReference type="EMBL" id="GAA3890598.1"/>
    </source>
</evidence>
<evidence type="ECO:0000313" key="2">
    <source>
        <dbReference type="Proteomes" id="UP001501803"/>
    </source>
</evidence>
<name>A0ABP7L225_9MICO</name>
<protein>
    <submittedName>
        <fullName evidence="1">Uncharacterized protein</fullName>
    </submittedName>
</protein>
<reference evidence="2" key="1">
    <citation type="journal article" date="2019" name="Int. J. Syst. Evol. Microbiol.">
        <title>The Global Catalogue of Microorganisms (GCM) 10K type strain sequencing project: providing services to taxonomists for standard genome sequencing and annotation.</title>
        <authorList>
            <consortium name="The Broad Institute Genomics Platform"/>
            <consortium name="The Broad Institute Genome Sequencing Center for Infectious Disease"/>
            <person name="Wu L."/>
            <person name="Ma J."/>
        </authorList>
    </citation>
    <scope>NUCLEOTIDE SEQUENCE [LARGE SCALE GENOMIC DNA]</scope>
    <source>
        <strain evidence="2">JCM 17021</strain>
    </source>
</reference>
<proteinExistence type="predicted"/>
<organism evidence="1 2">
    <name type="scientific">Leifsonia kafniensis</name>
    <dbReference type="NCBI Taxonomy" id="475957"/>
    <lineage>
        <taxon>Bacteria</taxon>
        <taxon>Bacillati</taxon>
        <taxon>Actinomycetota</taxon>
        <taxon>Actinomycetes</taxon>
        <taxon>Micrococcales</taxon>
        <taxon>Microbacteriaceae</taxon>
        <taxon>Leifsonia</taxon>
    </lineage>
</organism>
<keyword evidence="2" id="KW-1185">Reference proteome</keyword>
<dbReference type="EMBL" id="BAABCN010000014">
    <property type="protein sequence ID" value="GAA3890598.1"/>
    <property type="molecule type" value="Genomic_DNA"/>
</dbReference>
<gene>
    <name evidence="1" type="ORF">GCM10022381_35650</name>
</gene>